<dbReference type="EMBL" id="MK977695">
    <property type="protein sequence ID" value="QDF18567.1"/>
    <property type="molecule type" value="Genomic_DNA"/>
</dbReference>
<evidence type="ECO:0000313" key="2">
    <source>
        <dbReference type="Proteomes" id="UP000318375"/>
    </source>
</evidence>
<dbReference type="Proteomes" id="UP000318375">
    <property type="component" value="Segment"/>
</dbReference>
<reference evidence="1 2" key="1">
    <citation type="submission" date="2019-05" db="EMBL/GenBank/DDBJ databases">
        <authorList>
            <person name="Pope W.H."/>
            <person name="Garlena R.A."/>
            <person name="Russell D.A."/>
            <person name="Jacobs-Sera D."/>
            <person name="Hatfull G.F."/>
        </authorList>
    </citation>
    <scope>NUCLEOTIDE SEQUENCE [LARGE SCALE GENOMIC DNA]</scope>
</reference>
<keyword evidence="2" id="KW-1185">Reference proteome</keyword>
<evidence type="ECO:0000313" key="1">
    <source>
        <dbReference type="EMBL" id="QDF18567.1"/>
    </source>
</evidence>
<accession>A0A4Y6EKJ8</accession>
<dbReference type="RefSeq" id="YP_010058869.1">
    <property type="nucleotide sequence ID" value="NC_054723.1"/>
</dbReference>
<name>A0A4Y6EKJ8_9CAUD</name>
<organism evidence="1 2">
    <name type="scientific">Gordonia phage Pupper</name>
    <dbReference type="NCBI Taxonomy" id="2571249"/>
    <lineage>
        <taxon>Viruses</taxon>
        <taxon>Duplodnaviria</taxon>
        <taxon>Heunggongvirae</taxon>
        <taxon>Uroviricota</taxon>
        <taxon>Caudoviricetes</taxon>
        <taxon>Puppervirus</taxon>
        <taxon>Puppervirus Pupper</taxon>
    </lineage>
</organism>
<dbReference type="KEGG" id="vg:64766100"/>
<dbReference type="GeneID" id="64766100"/>
<sequence length="195" mass="21704">MSDYNDNLHTAVQIVVDEKKLLEAIGWTDAYQTMPDGEWEEVGGKADFPHQLMHQIADRVSREIALDIKKQVLHQISSQVESQVAEIVAETVNGSIRQTNTWGEPTGDPTTMREMLAKEVKEVIARKVNSRGETDRFGGNGSIPYITYLVRKEADQLVKTELKSTIDAAMGNVRAVVTEVVSAELGERLARKLNP</sequence>
<gene>
    <name evidence="1" type="primary">81</name>
    <name evidence="1" type="ORF">SEA_PUPPER_81</name>
</gene>
<protein>
    <submittedName>
        <fullName evidence="1">Uncharacterized protein</fullName>
    </submittedName>
</protein>
<proteinExistence type="predicted"/>